<sequence length="398" mass="45740">METARRIITVIFFAIFLAAAFVVVVILPKDESAAQRENRNLAELPSFSFESWTSGEFTSDFETYLSDNVGYRGTFTDISAAYKNNKGINSFGRVVETHGDLGTGTTTKSKLLVADDRVMEIYNADEEAQREYIDMVNFYAERLPEGINMYSMIVPTQIDFMPFYNTVGDSEREAIEYLYNGFDDRVHNINVYDTLMEHFNNGEYVYFRTDHHWTTLGAYYAYRKMGEDMGFTPMELSEFQKDEVPDFLGYLYSQAEATSLQSHKDTIEYYKNAVNDIPFKCVTYSYIPGEEFVYSGKTFDLSLGATYNMFMGGDQPYIEIDSASPNARTLLMIKDSYSNALLPWLACAYNKIIVIDARTFDQSVTNILNTIPIDDFLITNYIIGTNFRDYIQMCRDIY</sequence>
<keyword evidence="1" id="KW-0472">Membrane</keyword>
<dbReference type="EMBL" id="DXIJ01000023">
    <property type="protein sequence ID" value="HIV85395.1"/>
    <property type="molecule type" value="Genomic_DNA"/>
</dbReference>
<feature type="transmembrane region" description="Helical" evidence="1">
    <location>
        <begin position="7"/>
        <end position="27"/>
    </location>
</feature>
<dbReference type="AlphaFoldDB" id="A0A9D1TL33"/>
<comment type="caution">
    <text evidence="2">The sequence shown here is derived from an EMBL/GenBank/DDBJ whole genome shotgun (WGS) entry which is preliminary data.</text>
</comment>
<evidence type="ECO:0000313" key="2">
    <source>
        <dbReference type="EMBL" id="HIV85395.1"/>
    </source>
</evidence>
<evidence type="ECO:0008006" key="4">
    <source>
        <dbReference type="Google" id="ProtNLM"/>
    </source>
</evidence>
<reference evidence="2" key="1">
    <citation type="journal article" date="2021" name="PeerJ">
        <title>Extensive microbial diversity within the chicken gut microbiome revealed by metagenomics and culture.</title>
        <authorList>
            <person name="Gilroy R."/>
            <person name="Ravi A."/>
            <person name="Getino M."/>
            <person name="Pursley I."/>
            <person name="Horton D.L."/>
            <person name="Alikhan N.F."/>
            <person name="Baker D."/>
            <person name="Gharbi K."/>
            <person name="Hall N."/>
            <person name="Watson M."/>
            <person name="Adriaenssens E.M."/>
            <person name="Foster-Nyarko E."/>
            <person name="Jarju S."/>
            <person name="Secka A."/>
            <person name="Antonio M."/>
            <person name="Oren A."/>
            <person name="Chaudhuri R.R."/>
            <person name="La Ragione R."/>
            <person name="Hildebrand F."/>
            <person name="Pallen M.J."/>
        </authorList>
    </citation>
    <scope>NUCLEOTIDE SEQUENCE</scope>
    <source>
        <strain evidence="2">5790</strain>
    </source>
</reference>
<dbReference type="InterPro" id="IPR025945">
    <property type="entry name" value="DHHW"/>
</dbReference>
<evidence type="ECO:0000256" key="1">
    <source>
        <dbReference type="SAM" id="Phobius"/>
    </source>
</evidence>
<evidence type="ECO:0000313" key="3">
    <source>
        <dbReference type="Proteomes" id="UP000824162"/>
    </source>
</evidence>
<gene>
    <name evidence="2" type="ORF">H9900_01135</name>
</gene>
<protein>
    <recommendedName>
        <fullName evidence="4">DHHW protein</fullName>
    </recommendedName>
</protein>
<keyword evidence="1" id="KW-0812">Transmembrane</keyword>
<dbReference type="Pfam" id="PF14286">
    <property type="entry name" value="DHHW"/>
    <property type="match status" value="1"/>
</dbReference>
<organism evidence="2 3">
    <name type="scientific">Candidatus Monoglobus merdigallinarum</name>
    <dbReference type="NCBI Taxonomy" id="2838698"/>
    <lineage>
        <taxon>Bacteria</taxon>
        <taxon>Bacillati</taxon>
        <taxon>Bacillota</taxon>
        <taxon>Clostridia</taxon>
        <taxon>Monoglobales</taxon>
        <taxon>Monoglobaceae</taxon>
        <taxon>Monoglobus</taxon>
    </lineage>
</organism>
<dbReference type="Proteomes" id="UP000824162">
    <property type="component" value="Unassembled WGS sequence"/>
</dbReference>
<name>A0A9D1TL33_9FIRM</name>
<accession>A0A9D1TL33</accession>
<proteinExistence type="predicted"/>
<reference evidence="2" key="2">
    <citation type="submission" date="2021-04" db="EMBL/GenBank/DDBJ databases">
        <authorList>
            <person name="Gilroy R."/>
        </authorList>
    </citation>
    <scope>NUCLEOTIDE SEQUENCE</scope>
    <source>
        <strain evidence="2">5790</strain>
    </source>
</reference>
<keyword evidence="1" id="KW-1133">Transmembrane helix</keyword>